<organism evidence="8 9">
    <name type="scientific">Legionella nautarum</name>
    <dbReference type="NCBI Taxonomy" id="45070"/>
    <lineage>
        <taxon>Bacteria</taxon>
        <taxon>Pseudomonadati</taxon>
        <taxon>Pseudomonadota</taxon>
        <taxon>Gammaproteobacteria</taxon>
        <taxon>Legionellales</taxon>
        <taxon>Legionellaceae</taxon>
        <taxon>Legionella</taxon>
    </lineage>
</organism>
<dbReference type="GO" id="GO:0005886">
    <property type="term" value="C:plasma membrane"/>
    <property type="evidence" value="ECO:0007669"/>
    <property type="project" value="UniProtKB-SubCell"/>
</dbReference>
<proteinExistence type="predicted"/>
<evidence type="ECO:0000256" key="3">
    <source>
        <dbReference type="ARBA" id="ARBA00022692"/>
    </source>
</evidence>
<keyword evidence="5 6" id="KW-0472">Membrane</keyword>
<dbReference type="OrthoDB" id="9997081at2"/>
<dbReference type="AlphaFoldDB" id="A0A0W0WUA0"/>
<evidence type="ECO:0000256" key="1">
    <source>
        <dbReference type="ARBA" id="ARBA00004651"/>
    </source>
</evidence>
<dbReference type="STRING" id="45070.Lnau_0839"/>
<dbReference type="Proteomes" id="UP000054725">
    <property type="component" value="Unassembled WGS sequence"/>
</dbReference>
<feature type="domain" description="MASE1" evidence="7">
    <location>
        <begin position="60"/>
        <end position="318"/>
    </location>
</feature>
<evidence type="ECO:0000313" key="9">
    <source>
        <dbReference type="Proteomes" id="UP000054725"/>
    </source>
</evidence>
<evidence type="ECO:0000256" key="2">
    <source>
        <dbReference type="ARBA" id="ARBA00022475"/>
    </source>
</evidence>
<keyword evidence="9" id="KW-1185">Reference proteome</keyword>
<comment type="subcellular location">
    <subcellularLocation>
        <location evidence="1">Cell membrane</location>
        <topology evidence="1">Multi-pass membrane protein</topology>
    </subcellularLocation>
</comment>
<comment type="caution">
    <text evidence="8">The sequence shown here is derived from an EMBL/GenBank/DDBJ whole genome shotgun (WGS) entry which is preliminary data.</text>
</comment>
<evidence type="ECO:0000256" key="6">
    <source>
        <dbReference type="SAM" id="Phobius"/>
    </source>
</evidence>
<evidence type="ECO:0000256" key="5">
    <source>
        <dbReference type="ARBA" id="ARBA00023136"/>
    </source>
</evidence>
<dbReference type="Pfam" id="PF05231">
    <property type="entry name" value="MASE1"/>
    <property type="match status" value="1"/>
</dbReference>
<feature type="transmembrane region" description="Helical" evidence="6">
    <location>
        <begin position="295"/>
        <end position="318"/>
    </location>
</feature>
<feature type="transmembrane region" description="Helical" evidence="6">
    <location>
        <begin position="185"/>
        <end position="204"/>
    </location>
</feature>
<keyword evidence="2" id="KW-1003">Cell membrane</keyword>
<evidence type="ECO:0000259" key="7">
    <source>
        <dbReference type="Pfam" id="PF05231"/>
    </source>
</evidence>
<feature type="transmembrane region" description="Helical" evidence="6">
    <location>
        <begin position="225"/>
        <end position="258"/>
    </location>
</feature>
<feature type="transmembrane region" description="Helical" evidence="6">
    <location>
        <begin position="150"/>
        <end position="173"/>
    </location>
</feature>
<feature type="transmembrane region" description="Helical" evidence="6">
    <location>
        <begin position="41"/>
        <end position="60"/>
    </location>
</feature>
<dbReference type="InterPro" id="IPR007895">
    <property type="entry name" value="MASE1"/>
</dbReference>
<sequence>MGLQKSLLESHPSKWHQMMTIVKQNSEIIQPQLNQQFKKLSLQRLVMVNILVFFIQYGGLNLSTLSLNPFPLWFATGTACAYLFLRGLSVLPGIVLGNFFAYYLATANFFLALGCASLLTVQALLLLWFNYRYLLNPTLIFHQLNEFIKFILYTAMLTGLVSSLLLVICYPSMHPTELPIQIGLQWWLANFNGILIFSLAMISWDAYFPQYKSIKQMTKEQLSLYILLVFSTIAFSFSSTPSTAILFALVNVLITFIISLRLGWWGAIAAVSLSGILFNFAVFMNAPLFSTSFSFLALILLQLLLCGETIISLSFSIMRHKGY</sequence>
<protein>
    <submittedName>
        <fullName evidence="8">Putative diguanylate cyclase</fullName>
    </submittedName>
</protein>
<dbReference type="EMBL" id="LNYO01000013">
    <property type="protein sequence ID" value="KTD35855.1"/>
    <property type="molecule type" value="Genomic_DNA"/>
</dbReference>
<evidence type="ECO:0000313" key="8">
    <source>
        <dbReference type="EMBL" id="KTD35855.1"/>
    </source>
</evidence>
<gene>
    <name evidence="8" type="ORF">Lnau_0839</name>
</gene>
<evidence type="ECO:0000256" key="4">
    <source>
        <dbReference type="ARBA" id="ARBA00022989"/>
    </source>
</evidence>
<feature type="transmembrane region" description="Helical" evidence="6">
    <location>
        <begin position="100"/>
        <end position="129"/>
    </location>
</feature>
<keyword evidence="3 6" id="KW-0812">Transmembrane</keyword>
<dbReference type="PATRIC" id="fig|45070.6.peg.890"/>
<accession>A0A0W0WUA0</accession>
<keyword evidence="4 6" id="KW-1133">Transmembrane helix</keyword>
<feature type="transmembrane region" description="Helical" evidence="6">
    <location>
        <begin position="264"/>
        <end position="283"/>
    </location>
</feature>
<dbReference type="RefSeq" id="WP_058503894.1">
    <property type="nucleotide sequence ID" value="NZ_CAAAIF010000001.1"/>
</dbReference>
<reference evidence="8 9" key="1">
    <citation type="submission" date="2015-11" db="EMBL/GenBank/DDBJ databases">
        <title>Genomic analysis of 38 Legionella species identifies large and diverse effector repertoires.</title>
        <authorList>
            <person name="Burstein D."/>
            <person name="Amaro F."/>
            <person name="Zusman T."/>
            <person name="Lifshitz Z."/>
            <person name="Cohen O."/>
            <person name="Gilbert J.A."/>
            <person name="Pupko T."/>
            <person name="Shuman H.A."/>
            <person name="Segal G."/>
        </authorList>
    </citation>
    <scope>NUCLEOTIDE SEQUENCE [LARGE SCALE GENOMIC DNA]</scope>
    <source>
        <strain evidence="8 9">ATCC 49506</strain>
    </source>
</reference>
<feature type="transmembrane region" description="Helical" evidence="6">
    <location>
        <begin position="72"/>
        <end position="94"/>
    </location>
</feature>
<name>A0A0W0WUA0_9GAMM</name>